<keyword evidence="3" id="KW-0238">DNA-binding</keyword>
<sequence length="299" mass="33555">MNGNLPSTKTLQAFLSTARHLNFTHASNELNLTQGAVSRQILSLEESVGCELFYRHARGLSLTPKGELLVPLIQDTIHQLQSALSQIATSPSKIRLNAPSCITSWLLPKLLSFQQHYPDIDVELTSTIKHVFEPTFDPFDAVITYGKKPKQSSIISQLLFNEQLTPVCNPQVIDPSHKVTESNHFIKPFKLSDYTWLHANKEQSDWKLWLEFIGSKELAGKKNQQFATLDQSMNAAIQGFGIAIGDITLADQDVQLGRLTRVSPDTVFSGNGYFFLQPKSRQNTSLTTLMEWLLKSEIK</sequence>
<dbReference type="InterPro" id="IPR036388">
    <property type="entry name" value="WH-like_DNA-bd_sf"/>
</dbReference>
<protein>
    <submittedName>
        <fullName evidence="6">LysR substrate-binding domain-containing protein</fullName>
    </submittedName>
</protein>
<evidence type="ECO:0000256" key="2">
    <source>
        <dbReference type="ARBA" id="ARBA00023015"/>
    </source>
</evidence>
<dbReference type="Proteomes" id="UP001570417">
    <property type="component" value="Unassembled WGS sequence"/>
</dbReference>
<evidence type="ECO:0000256" key="1">
    <source>
        <dbReference type="ARBA" id="ARBA00009437"/>
    </source>
</evidence>
<dbReference type="SUPFAM" id="SSF53850">
    <property type="entry name" value="Periplasmic binding protein-like II"/>
    <property type="match status" value="1"/>
</dbReference>
<dbReference type="PROSITE" id="PS50931">
    <property type="entry name" value="HTH_LYSR"/>
    <property type="match status" value="1"/>
</dbReference>
<keyword evidence="4" id="KW-0804">Transcription</keyword>
<accession>A0ABV4NCC1</accession>
<dbReference type="PRINTS" id="PR00039">
    <property type="entry name" value="HTHLYSR"/>
</dbReference>
<evidence type="ECO:0000313" key="6">
    <source>
        <dbReference type="EMBL" id="MFA0568950.1"/>
    </source>
</evidence>
<dbReference type="PANTHER" id="PTHR30537:SF26">
    <property type="entry name" value="GLYCINE CLEAVAGE SYSTEM TRANSCRIPTIONAL ACTIVATOR"/>
    <property type="match status" value="1"/>
</dbReference>
<reference evidence="6 7" key="1">
    <citation type="journal article" date="2024" name="ISME J.">
        <title>Tailless and filamentous prophages are predominant in marine Vibrio.</title>
        <authorList>
            <person name="Steensen K."/>
            <person name="Seneca J."/>
            <person name="Bartlau N."/>
            <person name="Yu X.A."/>
            <person name="Hussain F.A."/>
            <person name="Polz M.F."/>
        </authorList>
    </citation>
    <scope>NUCLEOTIDE SEQUENCE [LARGE SCALE GENOMIC DNA]</scope>
    <source>
        <strain evidence="6 7">10N.222.51.A1</strain>
    </source>
</reference>
<dbReference type="InterPro" id="IPR036390">
    <property type="entry name" value="WH_DNA-bd_sf"/>
</dbReference>
<evidence type="ECO:0000259" key="5">
    <source>
        <dbReference type="PROSITE" id="PS50931"/>
    </source>
</evidence>
<keyword evidence="2" id="KW-0805">Transcription regulation</keyword>
<dbReference type="RefSeq" id="WP_372266215.1">
    <property type="nucleotide sequence ID" value="NZ_JBFRUW010000042.1"/>
</dbReference>
<name>A0ABV4NCC1_9VIBR</name>
<organism evidence="6 7">
    <name type="scientific">Vibrio gallaecicus</name>
    <dbReference type="NCBI Taxonomy" id="552386"/>
    <lineage>
        <taxon>Bacteria</taxon>
        <taxon>Pseudomonadati</taxon>
        <taxon>Pseudomonadota</taxon>
        <taxon>Gammaproteobacteria</taxon>
        <taxon>Vibrionales</taxon>
        <taxon>Vibrionaceae</taxon>
        <taxon>Vibrio</taxon>
    </lineage>
</organism>
<dbReference type="Pfam" id="PF00126">
    <property type="entry name" value="HTH_1"/>
    <property type="match status" value="1"/>
</dbReference>
<dbReference type="Gene3D" id="1.10.10.10">
    <property type="entry name" value="Winged helix-like DNA-binding domain superfamily/Winged helix DNA-binding domain"/>
    <property type="match status" value="1"/>
</dbReference>
<evidence type="ECO:0000256" key="4">
    <source>
        <dbReference type="ARBA" id="ARBA00023163"/>
    </source>
</evidence>
<keyword evidence="7" id="KW-1185">Reference proteome</keyword>
<dbReference type="InterPro" id="IPR000847">
    <property type="entry name" value="LysR_HTH_N"/>
</dbReference>
<comment type="caution">
    <text evidence="6">The sequence shown here is derived from an EMBL/GenBank/DDBJ whole genome shotgun (WGS) entry which is preliminary data.</text>
</comment>
<dbReference type="EMBL" id="JBFRUW010000042">
    <property type="protein sequence ID" value="MFA0568950.1"/>
    <property type="molecule type" value="Genomic_DNA"/>
</dbReference>
<evidence type="ECO:0000313" key="7">
    <source>
        <dbReference type="Proteomes" id="UP001570417"/>
    </source>
</evidence>
<dbReference type="SUPFAM" id="SSF46785">
    <property type="entry name" value="Winged helix' DNA-binding domain"/>
    <property type="match status" value="1"/>
</dbReference>
<gene>
    <name evidence="6" type="ORF">AB4566_11755</name>
</gene>
<evidence type="ECO:0000256" key="3">
    <source>
        <dbReference type="ARBA" id="ARBA00023125"/>
    </source>
</evidence>
<proteinExistence type="inferred from homology"/>
<dbReference type="Pfam" id="PF03466">
    <property type="entry name" value="LysR_substrate"/>
    <property type="match status" value="1"/>
</dbReference>
<dbReference type="InterPro" id="IPR058163">
    <property type="entry name" value="LysR-type_TF_proteobact-type"/>
</dbReference>
<dbReference type="PANTHER" id="PTHR30537">
    <property type="entry name" value="HTH-TYPE TRANSCRIPTIONAL REGULATOR"/>
    <property type="match status" value="1"/>
</dbReference>
<dbReference type="InterPro" id="IPR005119">
    <property type="entry name" value="LysR_subst-bd"/>
</dbReference>
<dbReference type="Gene3D" id="3.40.190.10">
    <property type="entry name" value="Periplasmic binding protein-like II"/>
    <property type="match status" value="2"/>
</dbReference>
<feature type="domain" description="HTH lysR-type" evidence="5">
    <location>
        <begin position="6"/>
        <end position="63"/>
    </location>
</feature>
<comment type="similarity">
    <text evidence="1">Belongs to the LysR transcriptional regulatory family.</text>
</comment>